<dbReference type="EMBL" id="JANAKD010000086">
    <property type="protein sequence ID" value="KAJ3497839.1"/>
    <property type="molecule type" value="Genomic_DNA"/>
</dbReference>
<proteinExistence type="predicted"/>
<comment type="caution">
    <text evidence="1">The sequence shown here is derived from an EMBL/GenBank/DDBJ whole genome shotgun (WGS) entry which is preliminary data.</text>
</comment>
<organism evidence="1 2">
    <name type="scientific">Lecanicillium saksenae</name>
    <dbReference type="NCBI Taxonomy" id="468837"/>
    <lineage>
        <taxon>Eukaryota</taxon>
        <taxon>Fungi</taxon>
        <taxon>Dikarya</taxon>
        <taxon>Ascomycota</taxon>
        <taxon>Pezizomycotina</taxon>
        <taxon>Sordariomycetes</taxon>
        <taxon>Hypocreomycetidae</taxon>
        <taxon>Hypocreales</taxon>
        <taxon>Cordycipitaceae</taxon>
        <taxon>Lecanicillium</taxon>
    </lineage>
</organism>
<evidence type="ECO:0000313" key="2">
    <source>
        <dbReference type="Proteomes" id="UP001148737"/>
    </source>
</evidence>
<name>A0ACC1R584_9HYPO</name>
<protein>
    <submittedName>
        <fullName evidence="1">Uncharacterized protein</fullName>
    </submittedName>
</protein>
<sequence length="310" mass="34047">METSERQYLVTFGPSANCTFELCTIDQSVYGYRPSLPANAIFAAIFSLIMAAHTFLGLRWKTPGYMWCMILGCIHEITGYVGRIIMWNNPWSFTGFIIQIICITQAPVFFCAAIYMTLGRTIEHCAPYLGRISPKRFVQIFLPCDIISLILQGAGGALSATTSGTSQVGVNVALAGLIFQIITLVGFCGLFGDFLIRYLLSTQGFVNKREGLFLSFLTTAVLIILARCIFRADELKDGYNGTTVKDEGLFIGLEGVLMVIALCALCIGHPGFLVRPREHVYQQSLTSGKERDVELTSVDTRYAGATGTYA</sequence>
<evidence type="ECO:0000313" key="1">
    <source>
        <dbReference type="EMBL" id="KAJ3497839.1"/>
    </source>
</evidence>
<accession>A0ACC1R584</accession>
<dbReference type="Proteomes" id="UP001148737">
    <property type="component" value="Unassembled WGS sequence"/>
</dbReference>
<reference evidence="1" key="1">
    <citation type="submission" date="2022-07" db="EMBL/GenBank/DDBJ databases">
        <title>Genome Sequence of Lecanicillium saksenae.</title>
        <authorList>
            <person name="Buettner E."/>
        </authorList>
    </citation>
    <scope>NUCLEOTIDE SEQUENCE</scope>
    <source>
        <strain evidence="1">VT-O1</strain>
    </source>
</reference>
<keyword evidence="2" id="KW-1185">Reference proteome</keyword>
<gene>
    <name evidence="1" type="ORF">NLG97_g1594</name>
</gene>